<organism evidence="3 4">
    <name type="scientific">Aminobacter aminovorans</name>
    <name type="common">Chelatobacter heintzii</name>
    <dbReference type="NCBI Taxonomy" id="83263"/>
    <lineage>
        <taxon>Bacteria</taxon>
        <taxon>Pseudomonadati</taxon>
        <taxon>Pseudomonadota</taxon>
        <taxon>Alphaproteobacteria</taxon>
        <taxon>Hyphomicrobiales</taxon>
        <taxon>Phyllobacteriaceae</taxon>
        <taxon>Aminobacter</taxon>
    </lineage>
</organism>
<dbReference type="GO" id="GO:0016020">
    <property type="term" value="C:membrane"/>
    <property type="evidence" value="ECO:0007669"/>
    <property type="project" value="InterPro"/>
</dbReference>
<dbReference type="OrthoDB" id="9807937at2"/>
<feature type="transmembrane region" description="Helical" evidence="1">
    <location>
        <begin position="38"/>
        <end position="56"/>
    </location>
</feature>
<feature type="domain" description="EamA" evidence="2">
    <location>
        <begin position="148"/>
        <end position="293"/>
    </location>
</feature>
<dbReference type="PANTHER" id="PTHR22911:SF103">
    <property type="entry name" value="BLR2811 PROTEIN"/>
    <property type="match status" value="1"/>
</dbReference>
<keyword evidence="1" id="KW-0812">Transmembrane</keyword>
<feature type="transmembrane region" description="Helical" evidence="1">
    <location>
        <begin position="226"/>
        <end position="244"/>
    </location>
</feature>
<feature type="transmembrane region" description="Helical" evidence="1">
    <location>
        <begin position="256"/>
        <end position="275"/>
    </location>
</feature>
<evidence type="ECO:0000313" key="4">
    <source>
        <dbReference type="Proteomes" id="UP000254701"/>
    </source>
</evidence>
<dbReference type="InterPro" id="IPR000620">
    <property type="entry name" value="EamA_dom"/>
</dbReference>
<feature type="transmembrane region" description="Helical" evidence="1">
    <location>
        <begin position="184"/>
        <end position="206"/>
    </location>
</feature>
<evidence type="ECO:0000259" key="2">
    <source>
        <dbReference type="Pfam" id="PF00892"/>
    </source>
</evidence>
<dbReference type="Pfam" id="PF00892">
    <property type="entry name" value="EamA"/>
    <property type="match status" value="2"/>
</dbReference>
<feature type="domain" description="EamA" evidence="2">
    <location>
        <begin position="7"/>
        <end position="139"/>
    </location>
</feature>
<dbReference type="AlphaFoldDB" id="A0A380WHR5"/>
<dbReference type="SUPFAM" id="SSF103481">
    <property type="entry name" value="Multidrug resistance efflux transporter EmrE"/>
    <property type="match status" value="2"/>
</dbReference>
<gene>
    <name evidence="3" type="ORF">NCTC10684_01536</name>
</gene>
<protein>
    <submittedName>
        <fullName evidence="3">Predicted permeases</fullName>
    </submittedName>
</protein>
<reference evidence="3 4" key="1">
    <citation type="submission" date="2018-06" db="EMBL/GenBank/DDBJ databases">
        <authorList>
            <consortium name="Pathogen Informatics"/>
            <person name="Doyle S."/>
        </authorList>
    </citation>
    <scope>NUCLEOTIDE SEQUENCE [LARGE SCALE GENOMIC DNA]</scope>
    <source>
        <strain evidence="3 4">NCTC10684</strain>
    </source>
</reference>
<sequence>MHNRTLLGILCLCLGVLVFSIQDALIKAVAGTYPVSEALLIRAVVALPILLVLVHRDVGLAALASPNWRFLATRSTILFVSYCAYYLAIPALPIADAAALFFLAPLLIMTMAGPYLGERVPWQSLAAGTVGLLGVIVMVNPGAGIFEWAALLSLVSAFLYSFSQLMARKVGVTESATTMAFYQNAAYLLGAVLITTIFSATGFHQTGHPSLDFLMRPWIWPSLRDFLMMGACGIIAAVGMVLLGQAYRLTPANKAATFEYTGLLWAPLWGFLFFAEIPGSGTVIGALLIVGAGIFALNVGTRPPQAAPASATVD</sequence>
<proteinExistence type="predicted"/>
<dbReference type="InterPro" id="IPR037185">
    <property type="entry name" value="EmrE-like"/>
</dbReference>
<feature type="transmembrane region" description="Helical" evidence="1">
    <location>
        <begin position="281"/>
        <end position="300"/>
    </location>
</feature>
<evidence type="ECO:0000313" key="3">
    <source>
        <dbReference type="EMBL" id="SUU88325.1"/>
    </source>
</evidence>
<keyword evidence="1" id="KW-0472">Membrane</keyword>
<feature type="transmembrane region" description="Helical" evidence="1">
    <location>
        <begin position="68"/>
        <end position="88"/>
    </location>
</feature>
<dbReference type="RefSeq" id="WP_115730681.1">
    <property type="nucleotide sequence ID" value="NZ_BAAAVY010000010.1"/>
</dbReference>
<dbReference type="Proteomes" id="UP000254701">
    <property type="component" value="Unassembled WGS sequence"/>
</dbReference>
<evidence type="ECO:0000256" key="1">
    <source>
        <dbReference type="SAM" id="Phobius"/>
    </source>
</evidence>
<feature type="transmembrane region" description="Helical" evidence="1">
    <location>
        <begin position="120"/>
        <end position="139"/>
    </location>
</feature>
<accession>A0A380WHR5</accession>
<keyword evidence="1" id="KW-1133">Transmembrane helix</keyword>
<dbReference type="EMBL" id="UFSM01000001">
    <property type="protein sequence ID" value="SUU88325.1"/>
    <property type="molecule type" value="Genomic_DNA"/>
</dbReference>
<name>A0A380WHR5_AMIAI</name>
<dbReference type="PANTHER" id="PTHR22911">
    <property type="entry name" value="ACYL-MALONYL CONDENSING ENZYME-RELATED"/>
    <property type="match status" value="1"/>
</dbReference>
<feature type="transmembrane region" description="Helical" evidence="1">
    <location>
        <begin position="94"/>
        <end position="113"/>
    </location>
</feature>
<feature type="transmembrane region" description="Helical" evidence="1">
    <location>
        <begin position="145"/>
        <end position="163"/>
    </location>
</feature>